<proteinExistence type="predicted"/>
<dbReference type="Proteomes" id="UP000195080">
    <property type="component" value="Chromosome"/>
</dbReference>
<name>A0ABZ2T2M2_9ENTE</name>
<keyword evidence="1" id="KW-0472">Membrane</keyword>
<dbReference type="InterPro" id="IPR058598">
    <property type="entry name" value="Gly_zipper-like_dom"/>
</dbReference>
<accession>A0ABZ2T2M2</accession>
<evidence type="ECO:0000313" key="4">
    <source>
        <dbReference type="Proteomes" id="UP000195080"/>
    </source>
</evidence>
<evidence type="ECO:0000313" key="3">
    <source>
        <dbReference type="EMBL" id="WYJ85093.1"/>
    </source>
</evidence>
<feature type="domain" description="Glycine zipper-like" evidence="2">
    <location>
        <begin position="6"/>
        <end position="39"/>
    </location>
</feature>
<dbReference type="RefSeq" id="WP_176271478.1">
    <property type="nucleotide sequence ID" value="NZ_CP147248.1"/>
</dbReference>
<sequence>MIKNNGDSIAIGICLGVAFGLIFDNLALGIALGVAIGAAGIFDSKKKAKNKGAKKD</sequence>
<dbReference type="EMBL" id="CP147248">
    <property type="protein sequence ID" value="WYJ85093.1"/>
    <property type="molecule type" value="Genomic_DNA"/>
</dbReference>
<keyword evidence="1" id="KW-1133">Transmembrane helix</keyword>
<organism evidence="3 4">
    <name type="scientific">Candidatus Enterococcus lemimoniae</name>
    <dbReference type="NCBI Taxonomy" id="1834167"/>
    <lineage>
        <taxon>Bacteria</taxon>
        <taxon>Bacillati</taxon>
        <taxon>Bacillota</taxon>
        <taxon>Bacilli</taxon>
        <taxon>Lactobacillales</taxon>
        <taxon>Enterococcaceae</taxon>
        <taxon>Enterococcus</taxon>
    </lineage>
</organism>
<evidence type="ECO:0000259" key="2">
    <source>
        <dbReference type="Pfam" id="PF26273"/>
    </source>
</evidence>
<gene>
    <name evidence="3" type="ORF">A5866_000151</name>
</gene>
<feature type="transmembrane region" description="Helical" evidence="1">
    <location>
        <begin position="15"/>
        <end position="42"/>
    </location>
</feature>
<dbReference type="Pfam" id="PF26273">
    <property type="entry name" value="Gly_zipper"/>
    <property type="match status" value="1"/>
</dbReference>
<evidence type="ECO:0000256" key="1">
    <source>
        <dbReference type="SAM" id="Phobius"/>
    </source>
</evidence>
<reference evidence="4" key="1">
    <citation type="submission" date="2017-05" db="EMBL/GenBank/DDBJ databases">
        <title>The Genome Sequence of EEnterococcus faecalis 9F2_4866.</title>
        <authorList>
            <consortium name="The Broad Institute Genomics Platform"/>
            <consortium name="The Broad Institute Genomic Center for Infectious Diseases"/>
            <person name="Earl A."/>
            <person name="Manson A."/>
            <person name="Schwartman J."/>
            <person name="Gilmore M."/>
            <person name="Abouelleil A."/>
            <person name="Cao P."/>
            <person name="Chapman S."/>
            <person name="Cusick C."/>
            <person name="Shea T."/>
            <person name="Young S."/>
            <person name="Neafsey D."/>
            <person name="Nusbaum C."/>
            <person name="Birren B."/>
        </authorList>
    </citation>
    <scope>NUCLEOTIDE SEQUENCE [LARGE SCALE GENOMIC DNA]</scope>
    <source>
        <strain evidence="4">12C11_DIV0727</strain>
    </source>
</reference>
<keyword evidence="1" id="KW-0812">Transmembrane</keyword>
<protein>
    <recommendedName>
        <fullName evidence="2">Glycine zipper-like domain-containing protein</fullName>
    </recommendedName>
</protein>
<keyword evidence="4" id="KW-1185">Reference proteome</keyword>